<dbReference type="PANTHER" id="PTHR45669:SF28">
    <property type="entry name" value="GLUTAREDOXIN DOMAIN-CONTAINING PROTEIN"/>
    <property type="match status" value="1"/>
</dbReference>
<proteinExistence type="predicted"/>
<dbReference type="EMBL" id="JACXVP010000011">
    <property type="protein sequence ID" value="KAG5575048.1"/>
    <property type="molecule type" value="Genomic_DNA"/>
</dbReference>
<organism evidence="1 2">
    <name type="scientific">Solanum commersonii</name>
    <name type="common">Commerson's wild potato</name>
    <name type="synonym">Commerson's nightshade</name>
    <dbReference type="NCBI Taxonomy" id="4109"/>
    <lineage>
        <taxon>Eukaryota</taxon>
        <taxon>Viridiplantae</taxon>
        <taxon>Streptophyta</taxon>
        <taxon>Embryophyta</taxon>
        <taxon>Tracheophyta</taxon>
        <taxon>Spermatophyta</taxon>
        <taxon>Magnoliopsida</taxon>
        <taxon>eudicotyledons</taxon>
        <taxon>Gunneridae</taxon>
        <taxon>Pentapetalae</taxon>
        <taxon>asterids</taxon>
        <taxon>lamiids</taxon>
        <taxon>Solanales</taxon>
        <taxon>Solanaceae</taxon>
        <taxon>Solanoideae</taxon>
        <taxon>Solaneae</taxon>
        <taxon>Solanum</taxon>
    </lineage>
</organism>
<evidence type="ECO:0000313" key="2">
    <source>
        <dbReference type="Proteomes" id="UP000824120"/>
    </source>
</evidence>
<dbReference type="SUPFAM" id="SSF52833">
    <property type="entry name" value="Thioredoxin-like"/>
    <property type="match status" value="1"/>
</dbReference>
<reference evidence="1 2" key="1">
    <citation type="submission" date="2020-09" db="EMBL/GenBank/DDBJ databases">
        <title>De no assembly of potato wild relative species, Solanum commersonii.</title>
        <authorList>
            <person name="Cho K."/>
        </authorList>
    </citation>
    <scope>NUCLEOTIDE SEQUENCE [LARGE SCALE GENOMIC DNA]</scope>
    <source>
        <strain evidence="1">LZ3.2</strain>
        <tissue evidence="1">Leaf</tissue>
    </source>
</reference>
<dbReference type="PROSITE" id="PS51354">
    <property type="entry name" value="GLUTAREDOXIN_2"/>
    <property type="match status" value="1"/>
</dbReference>
<dbReference type="PANTHER" id="PTHR45669">
    <property type="entry name" value="GLUTAREDOXIN DOMAIN-CONTAINING CYSTEINE-RICH PROTEIN CG12206-RELATED"/>
    <property type="match status" value="1"/>
</dbReference>
<comment type="caution">
    <text evidence="1">The sequence shown here is derived from an EMBL/GenBank/DDBJ whole genome shotgun (WGS) entry which is preliminary data.</text>
</comment>
<dbReference type="OrthoDB" id="423313at2759"/>
<protein>
    <submittedName>
        <fullName evidence="1">Uncharacterized protein</fullName>
    </submittedName>
</protein>
<keyword evidence="2" id="KW-1185">Reference proteome</keyword>
<accession>A0A9J5WJ68</accession>
<dbReference type="Proteomes" id="UP000824120">
    <property type="component" value="Chromosome 11"/>
</dbReference>
<name>A0A9J5WJ68_SOLCO</name>
<sequence length="76" mass="9201">MHSELTEELWRILDREVSPRFFIRGRYIVGAEEIFKLHEQGRFRPLLEGIPIEAITCRTRLHEKYRAIDNKSQEFK</sequence>
<gene>
    <name evidence="1" type="ORF">H5410_055182</name>
</gene>
<dbReference type="Gene3D" id="3.40.30.10">
    <property type="entry name" value="Glutaredoxin"/>
    <property type="match status" value="1"/>
</dbReference>
<dbReference type="AlphaFoldDB" id="A0A9J5WJ68"/>
<dbReference type="InterPro" id="IPR036249">
    <property type="entry name" value="Thioredoxin-like_sf"/>
</dbReference>
<evidence type="ECO:0000313" key="1">
    <source>
        <dbReference type="EMBL" id="KAG5575048.1"/>
    </source>
</evidence>